<organism evidence="1 2">
    <name type="scientific">Legionella fallonii LLAP-10</name>
    <dbReference type="NCBI Taxonomy" id="1212491"/>
    <lineage>
        <taxon>Bacteria</taxon>
        <taxon>Pseudomonadati</taxon>
        <taxon>Pseudomonadota</taxon>
        <taxon>Gammaproteobacteria</taxon>
        <taxon>Legionellales</taxon>
        <taxon>Legionellaceae</taxon>
        <taxon>Legionella</taxon>
    </lineage>
</organism>
<evidence type="ECO:0000313" key="2">
    <source>
        <dbReference type="Proteomes" id="UP000032430"/>
    </source>
</evidence>
<dbReference type="HOGENOM" id="CLU_3081297_0_0_6"/>
<reference evidence="2" key="1">
    <citation type="submission" date="2014-09" db="EMBL/GenBank/DDBJ databases">
        <authorList>
            <person name="Gomez-Valero L."/>
        </authorList>
    </citation>
    <scope>NUCLEOTIDE SEQUENCE [LARGE SCALE GENOMIC DNA]</scope>
    <source>
        <strain evidence="2">ATCC700992</strain>
    </source>
</reference>
<dbReference type="AlphaFoldDB" id="A0A098G7M3"/>
<sequence>MNITGSLFNEAKIICHLPRYTVRAFGIYSNPYISGLGYAVFIGRGKAVIGWR</sequence>
<dbReference type="EMBL" id="LN614827">
    <property type="protein sequence ID" value="CEG57515.1"/>
    <property type="molecule type" value="Genomic_DNA"/>
</dbReference>
<accession>A0A098G7M3</accession>
<protein>
    <submittedName>
        <fullName evidence="1">Uncharacterized protein</fullName>
    </submittedName>
</protein>
<gene>
    <name evidence="1" type="ORF">LFA_2132</name>
</gene>
<dbReference type="STRING" id="1212491.LFA_2132"/>
<keyword evidence="2" id="KW-1185">Reference proteome</keyword>
<dbReference type="KEGG" id="lfa:LFA_2132"/>
<name>A0A098G7M3_9GAMM</name>
<proteinExistence type="predicted"/>
<evidence type="ECO:0000313" key="1">
    <source>
        <dbReference type="EMBL" id="CEG57515.1"/>
    </source>
</evidence>
<dbReference type="Proteomes" id="UP000032430">
    <property type="component" value="Chromosome I"/>
</dbReference>